<dbReference type="Proteomes" id="UP000199019">
    <property type="component" value="Unassembled WGS sequence"/>
</dbReference>
<dbReference type="RefSeq" id="WP_091756695.1">
    <property type="nucleotide sequence ID" value="NZ_FOHB01000002.1"/>
</dbReference>
<sequence>MTAARVDIVDDTYLRVAPAVVRGWFDDEERLMRLWPHLQRTLVRDRGVKGLRWTVDGAVVGEMEVWIEPWWDGVILHHYVRGTRGRGAPADVARRHQLRWKRAVHALKDRLEEATL</sequence>
<keyword evidence="2" id="KW-1185">Reference proteome</keyword>
<evidence type="ECO:0000313" key="1">
    <source>
        <dbReference type="EMBL" id="SER91522.1"/>
    </source>
</evidence>
<protein>
    <recommendedName>
        <fullName evidence="3">Polyketide cyclase / dehydrase and lipid transport</fullName>
    </recommendedName>
</protein>
<organism evidence="1 2">
    <name type="scientific">Pedococcus cremeus</name>
    <dbReference type="NCBI Taxonomy" id="587636"/>
    <lineage>
        <taxon>Bacteria</taxon>
        <taxon>Bacillati</taxon>
        <taxon>Actinomycetota</taxon>
        <taxon>Actinomycetes</taxon>
        <taxon>Micrococcales</taxon>
        <taxon>Intrasporangiaceae</taxon>
        <taxon>Pedococcus</taxon>
    </lineage>
</organism>
<dbReference type="EMBL" id="FOHB01000002">
    <property type="protein sequence ID" value="SER91522.1"/>
    <property type="molecule type" value="Genomic_DNA"/>
</dbReference>
<dbReference type="AlphaFoldDB" id="A0A1H9T2N1"/>
<accession>A0A1H9T2N1</accession>
<evidence type="ECO:0008006" key="3">
    <source>
        <dbReference type="Google" id="ProtNLM"/>
    </source>
</evidence>
<evidence type="ECO:0000313" key="2">
    <source>
        <dbReference type="Proteomes" id="UP000199019"/>
    </source>
</evidence>
<name>A0A1H9T2N1_9MICO</name>
<proteinExistence type="predicted"/>
<gene>
    <name evidence="1" type="ORF">SAMN05216199_1421</name>
</gene>
<reference evidence="2" key="1">
    <citation type="submission" date="2016-10" db="EMBL/GenBank/DDBJ databases">
        <authorList>
            <person name="Varghese N."/>
            <person name="Submissions S."/>
        </authorList>
    </citation>
    <scope>NUCLEOTIDE SEQUENCE [LARGE SCALE GENOMIC DNA]</scope>
    <source>
        <strain evidence="2">CGMCC 1.6963</strain>
    </source>
</reference>
<dbReference type="OrthoDB" id="3826327at2"/>
<dbReference type="STRING" id="587636.SAMN05216199_1421"/>